<dbReference type="FunFam" id="3.40.30.10:FF:000005">
    <property type="entry name" value="Glutaredoxin 5"/>
    <property type="match status" value="1"/>
</dbReference>
<dbReference type="NCBIfam" id="TIGR00365">
    <property type="entry name" value="Grx4 family monothiol glutaredoxin"/>
    <property type="match status" value="1"/>
</dbReference>
<feature type="transmembrane region" description="Helical" evidence="13">
    <location>
        <begin position="218"/>
        <end position="238"/>
    </location>
</feature>
<organism evidence="15 16">
    <name type="scientific">Ziziphus jujuba var. spinosa</name>
    <dbReference type="NCBI Taxonomy" id="714518"/>
    <lineage>
        <taxon>Eukaryota</taxon>
        <taxon>Viridiplantae</taxon>
        <taxon>Streptophyta</taxon>
        <taxon>Embryophyta</taxon>
        <taxon>Tracheophyta</taxon>
        <taxon>Spermatophyta</taxon>
        <taxon>Magnoliopsida</taxon>
        <taxon>eudicotyledons</taxon>
        <taxon>Gunneridae</taxon>
        <taxon>Pentapetalae</taxon>
        <taxon>rosids</taxon>
        <taxon>fabids</taxon>
        <taxon>Rosales</taxon>
        <taxon>Rhamnaceae</taxon>
        <taxon>Paliureae</taxon>
        <taxon>Ziziphus</taxon>
    </lineage>
</organism>
<dbReference type="GO" id="GO:0016020">
    <property type="term" value="C:membrane"/>
    <property type="evidence" value="ECO:0007669"/>
    <property type="project" value="UniProtKB-SubCell"/>
</dbReference>
<evidence type="ECO:0000256" key="13">
    <source>
        <dbReference type="SAM" id="Phobius"/>
    </source>
</evidence>
<dbReference type="EMBL" id="JAEACU010000006">
    <property type="protein sequence ID" value="KAH7524188.1"/>
    <property type="molecule type" value="Genomic_DNA"/>
</dbReference>
<feature type="region of interest" description="Disordered" evidence="12">
    <location>
        <begin position="1"/>
        <end position="22"/>
    </location>
</feature>
<dbReference type="GO" id="GO:0051537">
    <property type="term" value="F:2 iron, 2 sulfur cluster binding"/>
    <property type="evidence" value="ECO:0007669"/>
    <property type="project" value="UniProtKB-KW"/>
</dbReference>
<evidence type="ECO:0000256" key="4">
    <source>
        <dbReference type="ARBA" id="ARBA00022692"/>
    </source>
</evidence>
<feature type="transmembrane region" description="Helical" evidence="13">
    <location>
        <begin position="490"/>
        <end position="516"/>
    </location>
</feature>
<feature type="transmembrane region" description="Helical" evidence="13">
    <location>
        <begin position="186"/>
        <end position="206"/>
    </location>
</feature>
<dbReference type="Proteomes" id="UP000813462">
    <property type="component" value="Unassembled WGS sequence"/>
</dbReference>
<reference evidence="15" key="1">
    <citation type="journal article" date="2021" name="Front. Plant Sci.">
        <title>Chromosome-Scale Genome Assembly for Chinese Sour Jujube and Insights Into Its Genome Evolution and Domestication Signature.</title>
        <authorList>
            <person name="Shen L.-Y."/>
            <person name="Luo H."/>
            <person name="Wang X.-L."/>
            <person name="Wang X.-M."/>
            <person name="Qiu X.-J."/>
            <person name="Liu H."/>
            <person name="Zhou S.-S."/>
            <person name="Jia K.-H."/>
            <person name="Nie S."/>
            <person name="Bao Y.-T."/>
            <person name="Zhang R.-G."/>
            <person name="Yun Q.-Z."/>
            <person name="Chai Y.-H."/>
            <person name="Lu J.-Y."/>
            <person name="Li Y."/>
            <person name="Zhao S.-W."/>
            <person name="Mao J.-F."/>
            <person name="Jia S.-G."/>
            <person name="Mao Y.-M."/>
        </authorList>
    </citation>
    <scope>NUCLEOTIDE SEQUENCE</scope>
    <source>
        <strain evidence="15">AT0</strain>
        <tissue evidence="15">Leaf</tissue>
    </source>
</reference>
<keyword evidence="10 13" id="KW-0472">Membrane</keyword>
<feature type="transmembrane region" description="Helical" evidence="13">
    <location>
        <begin position="412"/>
        <end position="429"/>
    </location>
</feature>
<accession>A0A978V8F3</accession>
<comment type="subcellular location">
    <subcellularLocation>
        <location evidence="1">Membrane</location>
        <topology evidence="1">Multi-pass membrane protein</topology>
    </subcellularLocation>
</comment>
<dbReference type="InterPro" id="IPR004480">
    <property type="entry name" value="Monothiol_GRX-rel"/>
</dbReference>
<feature type="transmembrane region" description="Helical" evidence="13">
    <location>
        <begin position="370"/>
        <end position="391"/>
    </location>
</feature>
<feature type="transmembrane region" description="Helical" evidence="13">
    <location>
        <begin position="66"/>
        <end position="88"/>
    </location>
</feature>
<evidence type="ECO:0000313" key="15">
    <source>
        <dbReference type="EMBL" id="KAH7524188.1"/>
    </source>
</evidence>
<keyword evidence="4 13" id="KW-0812">Transmembrane</keyword>
<evidence type="ECO:0000256" key="12">
    <source>
        <dbReference type="SAM" id="MobiDB-lite"/>
    </source>
</evidence>
<dbReference type="Gene3D" id="3.40.30.10">
    <property type="entry name" value="Glutaredoxin"/>
    <property type="match status" value="1"/>
</dbReference>
<keyword evidence="7 13" id="KW-1133">Transmembrane helix</keyword>
<evidence type="ECO:0000256" key="6">
    <source>
        <dbReference type="ARBA" id="ARBA00022723"/>
    </source>
</evidence>
<dbReference type="InterPro" id="IPR000109">
    <property type="entry name" value="POT_fam"/>
</dbReference>
<keyword evidence="9" id="KW-0411">Iron-sulfur</keyword>
<dbReference type="Pfam" id="PF00462">
    <property type="entry name" value="Glutaredoxin"/>
    <property type="match status" value="1"/>
</dbReference>
<evidence type="ECO:0000256" key="9">
    <source>
        <dbReference type="ARBA" id="ARBA00023014"/>
    </source>
</evidence>
<evidence type="ECO:0000256" key="5">
    <source>
        <dbReference type="ARBA" id="ARBA00022714"/>
    </source>
</evidence>
<evidence type="ECO:0000256" key="8">
    <source>
        <dbReference type="ARBA" id="ARBA00023004"/>
    </source>
</evidence>
<dbReference type="InterPro" id="IPR036259">
    <property type="entry name" value="MFS_trans_sf"/>
</dbReference>
<dbReference type="PROSITE" id="PS51354">
    <property type="entry name" value="GLUTAREDOXIN_2"/>
    <property type="match status" value="1"/>
</dbReference>
<comment type="similarity">
    <text evidence="2">Belongs to the major facilitator superfamily. Proton-dependent oligopeptide transporter (POT/PTR) (TC 2.A.17) family.</text>
</comment>
<dbReference type="InterPro" id="IPR002109">
    <property type="entry name" value="Glutaredoxin"/>
</dbReference>
<dbReference type="GO" id="GO:0046872">
    <property type="term" value="F:metal ion binding"/>
    <property type="evidence" value="ECO:0007669"/>
    <property type="project" value="UniProtKB-KW"/>
</dbReference>
<protein>
    <recommendedName>
        <fullName evidence="14">Glutaredoxin domain-containing protein</fullName>
    </recommendedName>
</protein>
<evidence type="ECO:0000256" key="11">
    <source>
        <dbReference type="ARBA" id="ARBA00023284"/>
    </source>
</evidence>
<dbReference type="GO" id="GO:0022857">
    <property type="term" value="F:transmembrane transporter activity"/>
    <property type="evidence" value="ECO:0007669"/>
    <property type="project" value="InterPro"/>
</dbReference>
<evidence type="ECO:0000256" key="3">
    <source>
        <dbReference type="ARBA" id="ARBA00008983"/>
    </source>
</evidence>
<dbReference type="SUPFAM" id="SSF52833">
    <property type="entry name" value="Thioredoxin-like"/>
    <property type="match status" value="1"/>
</dbReference>
<feature type="transmembrane region" description="Helical" evidence="13">
    <location>
        <begin position="94"/>
        <end position="118"/>
    </location>
</feature>
<dbReference type="Pfam" id="PF00854">
    <property type="entry name" value="PTR2"/>
    <property type="match status" value="1"/>
</dbReference>
<sequence length="806" mass="88516">MATTPTIEENGTMKEPLLRNSNSKGGVRTLPFIIANEAFERVASHGLQPNMILYLTKEYALSAARAANILFLWSAATNFTPIVGAFLADSYMGRYSIIGFGSIISLLGMVLLWLTALIPQARPFCDRFSCTGASPATSQLLHLYSCFGLMSIGAGGIRSSSLAFGADQLDTGNSLKDAGLLERFFSWYYVSITVSVFVAVSGIVYIQDNMGWEVGFGVPVLLMLLSAISFFLASPFYVKLKSNKSLLTSFAQVLVASYKNRDIQLSSCGTDDFYYHTKGTVSRPSENLRFLNRACIIRNPQQNFTPDGKVSDPWSLCTVNQVDELKALIKVMPIWSTGVMMSVTMSQNSFPVLQATSMDRHVTSNFEIPAGSLGLFTMTSMIVWVALYNRIILPVASKIKGKSVRLSLKERMGIGIIICCIAMAVSGMVESIRREIAIQQGFSDEPEGVVNMSAMWLAPQNILLGIAESFNAIGQSEFFYTELPKSMSSIASALFILGMSVGNLASSFIMNTVDAITKRGNGESWVSSNINKGHYDYYCWLLGCLSFVNFLYFLACCKAYGPCKDERNGDLGGDGEIDEANTRGTLQGLLRIVTLNFVLIPCGLYAVWSHLLKTLSRGNHQHCAALSVEFVSRIMAKSLSSMLLKGISGLQAAHSCRIIRVSGSFYHYGMKYSSTGPDDPDTHDDFKPTNKLESSDISLKDVVEQDIKDNPIMIYMKGVPDLPQCGFSSLAVRVLKLYNVPLSARNILENLELKNAVKAYSNWPTFPQIFIKGEFIGGSDIILNMHQTGELKEKLKDVISNQEKSG</sequence>
<feature type="transmembrane region" description="Helical" evidence="13">
    <location>
        <begin position="537"/>
        <end position="561"/>
    </location>
</feature>
<evidence type="ECO:0000256" key="10">
    <source>
        <dbReference type="ARBA" id="ARBA00023136"/>
    </source>
</evidence>
<dbReference type="InterPro" id="IPR033658">
    <property type="entry name" value="GRX_PICOT-like"/>
</dbReference>
<evidence type="ECO:0000256" key="7">
    <source>
        <dbReference type="ARBA" id="ARBA00022989"/>
    </source>
</evidence>
<keyword evidence="5" id="KW-0001">2Fe-2S</keyword>
<dbReference type="PANTHER" id="PTHR11654">
    <property type="entry name" value="OLIGOPEPTIDE TRANSPORTER-RELATED"/>
    <property type="match status" value="1"/>
</dbReference>
<dbReference type="CDD" id="cd03028">
    <property type="entry name" value="GRX_PICOT_like"/>
    <property type="match status" value="1"/>
</dbReference>
<evidence type="ECO:0000256" key="1">
    <source>
        <dbReference type="ARBA" id="ARBA00004141"/>
    </source>
</evidence>
<feature type="transmembrane region" description="Helical" evidence="13">
    <location>
        <begin position="588"/>
        <end position="608"/>
    </location>
</feature>
<keyword evidence="11" id="KW-0676">Redox-active center</keyword>
<feature type="domain" description="Glutaredoxin" evidence="14">
    <location>
        <begin position="712"/>
        <end position="776"/>
    </location>
</feature>
<dbReference type="SUPFAM" id="SSF103473">
    <property type="entry name" value="MFS general substrate transporter"/>
    <property type="match status" value="1"/>
</dbReference>
<keyword evidence="8" id="KW-0408">Iron</keyword>
<evidence type="ECO:0000259" key="14">
    <source>
        <dbReference type="Pfam" id="PF00462"/>
    </source>
</evidence>
<keyword evidence="6" id="KW-0479">Metal-binding</keyword>
<evidence type="ECO:0000313" key="16">
    <source>
        <dbReference type="Proteomes" id="UP000813462"/>
    </source>
</evidence>
<dbReference type="Gene3D" id="1.20.1250.20">
    <property type="entry name" value="MFS general substrate transporter like domains"/>
    <property type="match status" value="1"/>
</dbReference>
<dbReference type="AlphaFoldDB" id="A0A978V8F3"/>
<comment type="similarity">
    <text evidence="3">Belongs to the glutaredoxin family. CGFS subfamily.</text>
</comment>
<dbReference type="CDD" id="cd17416">
    <property type="entry name" value="MFS_NPF1_2"/>
    <property type="match status" value="1"/>
</dbReference>
<gene>
    <name evidence="15" type="ORF">FEM48_Zijuj06G0092600</name>
</gene>
<evidence type="ECO:0000256" key="2">
    <source>
        <dbReference type="ARBA" id="ARBA00005982"/>
    </source>
</evidence>
<name>A0A978V8F3_ZIZJJ</name>
<dbReference type="InterPro" id="IPR036249">
    <property type="entry name" value="Thioredoxin-like_sf"/>
</dbReference>
<proteinExistence type="inferred from homology"/>
<comment type="caution">
    <text evidence="15">The sequence shown here is derived from an EMBL/GenBank/DDBJ whole genome shotgun (WGS) entry which is preliminary data.</text>
</comment>